<protein>
    <recommendedName>
        <fullName evidence="7">MRH domain-containing protein</fullName>
    </recommendedName>
</protein>
<name>A0ABD3Q180_9STRA</name>
<evidence type="ECO:0000256" key="6">
    <source>
        <dbReference type="SAM" id="SignalP"/>
    </source>
</evidence>
<feature type="compositionally biased region" description="Basic and acidic residues" evidence="5">
    <location>
        <begin position="312"/>
        <end position="323"/>
    </location>
</feature>
<feature type="compositionally biased region" description="Low complexity" evidence="5">
    <location>
        <begin position="331"/>
        <end position="344"/>
    </location>
</feature>
<feature type="region of interest" description="Disordered" evidence="5">
    <location>
        <begin position="1236"/>
        <end position="1258"/>
    </location>
</feature>
<evidence type="ECO:0000313" key="8">
    <source>
        <dbReference type="EMBL" id="KAL3793747.1"/>
    </source>
</evidence>
<evidence type="ECO:0000256" key="3">
    <source>
        <dbReference type="ARBA" id="ARBA00022824"/>
    </source>
</evidence>
<evidence type="ECO:0000256" key="4">
    <source>
        <dbReference type="ARBA" id="ARBA00023157"/>
    </source>
</evidence>
<feature type="compositionally biased region" description="Polar residues" evidence="5">
    <location>
        <begin position="620"/>
        <end position="631"/>
    </location>
</feature>
<dbReference type="InterPro" id="IPR045149">
    <property type="entry name" value="OS-9-like"/>
</dbReference>
<organism evidence="8 9">
    <name type="scientific">Cyclotella cryptica</name>
    <dbReference type="NCBI Taxonomy" id="29204"/>
    <lineage>
        <taxon>Eukaryota</taxon>
        <taxon>Sar</taxon>
        <taxon>Stramenopiles</taxon>
        <taxon>Ochrophyta</taxon>
        <taxon>Bacillariophyta</taxon>
        <taxon>Coscinodiscophyceae</taxon>
        <taxon>Thalassiosirophycidae</taxon>
        <taxon>Stephanodiscales</taxon>
        <taxon>Stephanodiscaceae</taxon>
        <taxon>Cyclotella</taxon>
    </lineage>
</organism>
<reference evidence="8 9" key="1">
    <citation type="journal article" date="2020" name="G3 (Bethesda)">
        <title>Improved Reference Genome for Cyclotella cryptica CCMP332, a Model for Cell Wall Morphogenesis, Salinity Adaptation, and Lipid Production in Diatoms (Bacillariophyta).</title>
        <authorList>
            <person name="Roberts W.R."/>
            <person name="Downey K.M."/>
            <person name="Ruck E.C."/>
            <person name="Traller J.C."/>
            <person name="Alverson A.J."/>
        </authorList>
    </citation>
    <scope>NUCLEOTIDE SEQUENCE [LARGE SCALE GENOMIC DNA]</scope>
    <source>
        <strain evidence="8 9">CCMP332</strain>
    </source>
</reference>
<feature type="domain" description="MRH" evidence="7">
    <location>
        <begin position="1351"/>
        <end position="1525"/>
    </location>
</feature>
<proteinExistence type="predicted"/>
<gene>
    <name evidence="8" type="ORF">HJC23_013309</name>
</gene>
<comment type="subcellular location">
    <subcellularLocation>
        <location evidence="1">Endoplasmic reticulum</location>
    </subcellularLocation>
</comment>
<dbReference type="Gene3D" id="2.70.130.10">
    <property type="entry name" value="Mannose-6-phosphate receptor binding domain"/>
    <property type="match status" value="2"/>
</dbReference>
<keyword evidence="9" id="KW-1185">Reference proteome</keyword>
<comment type="caution">
    <text evidence="8">The sequence shown here is derived from an EMBL/GenBank/DDBJ whole genome shotgun (WGS) entry which is preliminary data.</text>
</comment>
<sequence>MPQRKLLVSFFISLILDLPSIRADKSKKGKHVPIGHGHCTDSLHKHYPAIQLIKHHYLEESYNPLYNAPTDPEEIDHMNIMSACEKQCSGLDQSPYYRGYEIMIGRGCYCLMDEASKDEMGVEALRGGSGGTGEIVGSEESAGFYCYAYVRDENGEKKEGKGEESEKELAVNEKADSVDESEKTGKKVPASPDPRHAFVGKGICRDSNIKYYAAIERPSKGPNHQASCSDICGALSSNPYYRGYEFLPKAKACACLFDESAKSDLELAGVLVGGNGANGEIVGVSEDSRESEAYCYKFVGDRNGKIEAHHEHGNSEIDKDGQEQSKSLHQSLSLPHDSESSSSPNDREETANNANSVQPKHISMGSGLCGDAQGRLYAALHFTNPKGNGPSHNFDCNSLCSQHSSSPHYRGYEAIQGNAACKCLFDVGAQDDPTLADSLKGGNGGEGEITTPIMSNNKNSICFKYVGGSQPASGEQSDQFLSVGRNAQSGGKEAAFNRPYDVDSSPSSSRHVYKFVGEGICLSSTGKWYDAIEFAETIATDCQVACAPFAHLTSHRGFEVTADKFCFCLFDDGTHLDDATVKNYGEGKGEIESALKKEGLANVYCFKYVGSEPERDASNAKENQSNYASSKTVEEEGSYYDDISDEDEVVKERLLHETDNYEFESSQKSESFEPLRELPPFTYSSVFLPHQTHYDFLRFDPFSFSGAPLGGWGRDTRNRIASLPLRLVNGFEGSWHDIKNGVVHETAGDGSNTGSTDGGGVANPAMRAQGTKEVFVSEIEINTDGSQNSQGEARDPDEKYAITSTSKQTEATPHRAPHFIIHDGTGQKYICRVYEEDELIVVSRVDSMFLPAVTIAENGGSAETYDENDQAAKDSVATLPAKDVNPKGKTSFEIKMGGDGKSKFEVKVLHNIDVNINDEEEEVDNIEPLVQTIRSAVTKLLNNIGFEDAAAEFEVLHDHGGVADGDGDAQDVNAMLAQIGMAAAVGAGVEGATEVAASAGIASQKTSNTPTQMTYDQIISALDTLKNVCSQFHLGWWSYEWCHQEDVKQFHVGVSHNEGNGPYYQVQDVTVVGHFNGEVEIIFPREFQSGIEKQGTTMSVTYDSNGRIINSVTRVHTSDDDMVYGRSHHENALLRKKYKNKSLSNRGPIIKQTFNHGEMCEEVGYPRQMLVELRCCTEDEMLEWLKAKAAPTNNKLTKADIPKALLVGVQESKKNICHYTSQVCTPALCPDQEPTVADATKRKTPSSRKKKTGSGLQGEAGDAIATALTTLLGDLDNADIEVYVGDEETTHVLEELMNGVANGVAFADPFKENGFLSNFLKMKSPKKTPSAIEVKEGESVRELLDRTLGMRPCLRKNLGWWTYEFCHKVHVLQYHGAELLDARTGRMTKKIDTSHLLGLYKGSGNSFEDYPNEEEHLHVINTTSSSSELDLGGSRPKPRGSNSPNQKSAGGHGAVYVQEWHHGDVCDHEDVAESVIKGGNIVKGSVERSTTVRYSCGKTWELVDINEDSTCHYVIDVSVPELCQHPLFKAPVIKTQVVKCLPV</sequence>
<evidence type="ECO:0000256" key="1">
    <source>
        <dbReference type="ARBA" id="ARBA00004240"/>
    </source>
</evidence>
<evidence type="ECO:0000259" key="7">
    <source>
        <dbReference type="PROSITE" id="PS51914"/>
    </source>
</evidence>
<dbReference type="PANTHER" id="PTHR15414">
    <property type="entry name" value="OS-9-RELATED"/>
    <property type="match status" value="1"/>
</dbReference>
<dbReference type="Pfam" id="PF07915">
    <property type="entry name" value="PRKCSH"/>
    <property type="match status" value="2"/>
</dbReference>
<feature type="region of interest" description="Disordered" evidence="5">
    <location>
        <begin position="312"/>
        <end position="365"/>
    </location>
</feature>
<keyword evidence="4" id="KW-1015">Disulfide bond</keyword>
<dbReference type="EMBL" id="JABMIG020000088">
    <property type="protein sequence ID" value="KAL3793747.1"/>
    <property type="molecule type" value="Genomic_DNA"/>
</dbReference>
<evidence type="ECO:0000256" key="2">
    <source>
        <dbReference type="ARBA" id="ARBA00022729"/>
    </source>
</evidence>
<evidence type="ECO:0000256" key="5">
    <source>
        <dbReference type="SAM" id="MobiDB-lite"/>
    </source>
</evidence>
<dbReference type="PANTHER" id="PTHR15414:SF0">
    <property type="entry name" value="ENDOPLASMIC RETICULUM LECTIN 1"/>
    <property type="match status" value="1"/>
</dbReference>
<dbReference type="GO" id="GO:0005783">
    <property type="term" value="C:endoplasmic reticulum"/>
    <property type="evidence" value="ECO:0007669"/>
    <property type="project" value="UniProtKB-SubCell"/>
</dbReference>
<feature type="compositionally biased region" description="Basic and acidic residues" evidence="5">
    <location>
        <begin position="156"/>
        <end position="185"/>
    </location>
</feature>
<dbReference type="InterPro" id="IPR009011">
    <property type="entry name" value="Man6P_isomerase_rcpt-bd_dom_sf"/>
</dbReference>
<feature type="region of interest" description="Disordered" evidence="5">
    <location>
        <begin position="1422"/>
        <end position="1451"/>
    </location>
</feature>
<dbReference type="PROSITE" id="PS51914">
    <property type="entry name" value="MRH"/>
    <property type="match status" value="1"/>
</dbReference>
<accession>A0ABD3Q180</accession>
<feature type="chain" id="PRO_5044892544" description="MRH domain-containing protein" evidence="6">
    <location>
        <begin position="24"/>
        <end position="1543"/>
    </location>
</feature>
<feature type="signal peptide" evidence="6">
    <location>
        <begin position="1"/>
        <end position="23"/>
    </location>
</feature>
<feature type="region of interest" description="Disordered" evidence="5">
    <location>
        <begin position="616"/>
        <end position="638"/>
    </location>
</feature>
<dbReference type="InterPro" id="IPR044865">
    <property type="entry name" value="MRH_dom"/>
</dbReference>
<evidence type="ECO:0000313" key="9">
    <source>
        <dbReference type="Proteomes" id="UP001516023"/>
    </source>
</evidence>
<dbReference type="Proteomes" id="UP001516023">
    <property type="component" value="Unassembled WGS sequence"/>
</dbReference>
<keyword evidence="2 6" id="KW-0732">Signal</keyword>
<keyword evidence="3" id="KW-0256">Endoplasmic reticulum</keyword>
<feature type="region of interest" description="Disordered" evidence="5">
    <location>
        <begin position="156"/>
        <end position="192"/>
    </location>
</feature>
<dbReference type="InterPro" id="IPR012913">
    <property type="entry name" value="OS9-like_dom"/>
</dbReference>
<feature type="compositionally biased region" description="Basic residues" evidence="5">
    <location>
        <begin position="1242"/>
        <end position="1252"/>
    </location>
</feature>